<evidence type="ECO:0000313" key="3">
    <source>
        <dbReference type="Proteomes" id="UP000194873"/>
    </source>
</evidence>
<feature type="signal peptide" evidence="1">
    <location>
        <begin position="1"/>
        <end position="18"/>
    </location>
</feature>
<evidence type="ECO:0000256" key="1">
    <source>
        <dbReference type="SAM" id="SignalP"/>
    </source>
</evidence>
<keyword evidence="1" id="KW-0732">Signal</keyword>
<dbReference type="AlphaFoldDB" id="A0A243W992"/>
<dbReference type="OrthoDB" id="875758at2"/>
<keyword evidence="3" id="KW-1185">Reference proteome</keyword>
<gene>
    <name evidence="2" type="ORF">BXP70_20755</name>
</gene>
<reference evidence="2 3" key="1">
    <citation type="submission" date="2017-01" db="EMBL/GenBank/DDBJ databases">
        <title>A new Hymenobacter.</title>
        <authorList>
            <person name="Liang Y."/>
            <person name="Feng F."/>
        </authorList>
    </citation>
    <scope>NUCLEOTIDE SEQUENCE [LARGE SCALE GENOMIC DNA]</scope>
    <source>
        <strain evidence="2">MIMBbqt21</strain>
    </source>
</reference>
<protein>
    <submittedName>
        <fullName evidence="2">Uncharacterized protein</fullName>
    </submittedName>
</protein>
<proteinExistence type="predicted"/>
<dbReference type="EMBL" id="MTSE01000014">
    <property type="protein sequence ID" value="OUJ71785.1"/>
    <property type="molecule type" value="Genomic_DNA"/>
</dbReference>
<organism evidence="2 3">
    <name type="scientific">Hymenobacter crusticola</name>
    <dbReference type="NCBI Taxonomy" id="1770526"/>
    <lineage>
        <taxon>Bacteria</taxon>
        <taxon>Pseudomonadati</taxon>
        <taxon>Bacteroidota</taxon>
        <taxon>Cytophagia</taxon>
        <taxon>Cytophagales</taxon>
        <taxon>Hymenobacteraceae</taxon>
        <taxon>Hymenobacter</taxon>
    </lineage>
</organism>
<feature type="chain" id="PRO_5012354150" evidence="1">
    <location>
        <begin position="19"/>
        <end position="187"/>
    </location>
</feature>
<sequence length="187" mass="21074">MKQPLLFLALFTSLTAAAQAPTPLPGTPRKRYLRPQKDKDCAYVQNVTKNTDEDSDQNGTLTRLAYRPYAELLTEIDALRKMNNWADTTYQRRFSALPPGGVLVVTMYRQGAKNADPSALTVLGKDEAGKELFNQTLAAGNGRFWNRDQYMSQRIIPFVKTEQVQPVAVTITDSKLKQNFEYVVNPQ</sequence>
<evidence type="ECO:0000313" key="2">
    <source>
        <dbReference type="EMBL" id="OUJ71785.1"/>
    </source>
</evidence>
<accession>A0A243W992</accession>
<dbReference type="RefSeq" id="WP_086596034.1">
    <property type="nucleotide sequence ID" value="NZ_MTSE01000014.1"/>
</dbReference>
<name>A0A243W992_9BACT</name>
<comment type="caution">
    <text evidence="2">The sequence shown here is derived from an EMBL/GenBank/DDBJ whole genome shotgun (WGS) entry which is preliminary data.</text>
</comment>
<dbReference type="Proteomes" id="UP000194873">
    <property type="component" value="Unassembled WGS sequence"/>
</dbReference>